<gene>
    <name evidence="1" type="ORF">CTA1_2827</name>
</gene>
<evidence type="ECO:0000313" key="1">
    <source>
        <dbReference type="EMBL" id="TKW51682.1"/>
    </source>
</evidence>
<evidence type="ECO:0000313" key="2">
    <source>
        <dbReference type="Proteomes" id="UP000310108"/>
    </source>
</evidence>
<protein>
    <submittedName>
        <fullName evidence="1">Uncharacterized protein</fullName>
    </submittedName>
</protein>
<dbReference type="AlphaFoldDB" id="A0A4U6X856"/>
<name>A0A4U6X856_9PEZI</name>
<sequence length="232" mass="26186">MMWLVLPRIPSPSLVRLPHRTPPTRDGAIFDPWARVMNKLFLKEAPKEVERFQWLHFATLTPKAKLIAVSSPMQAVIVASATTVHTEQTLKAIETGYKDEGKLAGMTHVNTHTYAYHRAARWRSSSGFRMIAAGQEDTTETFWHAQESRRRHARPQLSLVNLYKPTGIRREIPPDYCGRFREAFFVVETNEFTACCVDDTEPTTEPAGAVNAVNAVKDRLRAAGEPDNGKQD</sequence>
<proteinExistence type="predicted"/>
<reference evidence="1 2" key="1">
    <citation type="journal article" date="2019" name="PLoS ONE">
        <title>Comparative genome analysis indicates high evolutionary potential of pathogenicity genes in Colletotrichum tanaceti.</title>
        <authorList>
            <person name="Lelwala R.V."/>
            <person name="Korhonen P.K."/>
            <person name="Young N.D."/>
            <person name="Scott J.B."/>
            <person name="Ades P.A."/>
            <person name="Gasser R.B."/>
            <person name="Taylor P.W.J."/>
        </authorList>
    </citation>
    <scope>NUCLEOTIDE SEQUENCE [LARGE SCALE GENOMIC DNA]</scope>
    <source>
        <strain evidence="1">BRIP57314</strain>
    </source>
</reference>
<comment type="caution">
    <text evidence="1">The sequence shown here is derived from an EMBL/GenBank/DDBJ whole genome shotgun (WGS) entry which is preliminary data.</text>
</comment>
<accession>A0A4U6X856</accession>
<keyword evidence="2" id="KW-1185">Reference proteome</keyword>
<organism evidence="1 2">
    <name type="scientific">Colletotrichum tanaceti</name>
    <dbReference type="NCBI Taxonomy" id="1306861"/>
    <lineage>
        <taxon>Eukaryota</taxon>
        <taxon>Fungi</taxon>
        <taxon>Dikarya</taxon>
        <taxon>Ascomycota</taxon>
        <taxon>Pezizomycotina</taxon>
        <taxon>Sordariomycetes</taxon>
        <taxon>Hypocreomycetidae</taxon>
        <taxon>Glomerellales</taxon>
        <taxon>Glomerellaceae</taxon>
        <taxon>Colletotrichum</taxon>
        <taxon>Colletotrichum destructivum species complex</taxon>
    </lineage>
</organism>
<dbReference type="EMBL" id="PJEX01000289">
    <property type="protein sequence ID" value="TKW51682.1"/>
    <property type="molecule type" value="Genomic_DNA"/>
</dbReference>
<dbReference type="Proteomes" id="UP000310108">
    <property type="component" value="Unassembled WGS sequence"/>
</dbReference>
<dbReference type="STRING" id="1306861.A0A4U6X856"/>